<evidence type="ECO:0000259" key="1">
    <source>
        <dbReference type="Pfam" id="PF08845"/>
    </source>
</evidence>
<feature type="domain" description="Toxin SymE-like" evidence="1">
    <location>
        <begin position="23"/>
        <end position="57"/>
    </location>
</feature>
<evidence type="ECO:0000313" key="3">
    <source>
        <dbReference type="Proteomes" id="UP000290407"/>
    </source>
</evidence>
<protein>
    <submittedName>
        <fullName evidence="2">Type I addiction module toxin, SymE family</fullName>
    </submittedName>
</protein>
<dbReference type="AlphaFoldDB" id="A0A4Q2ULI8"/>
<dbReference type="RefSeq" id="WP_129601314.1">
    <property type="nucleotide sequence ID" value="NZ_SBLB01000002.1"/>
</dbReference>
<proteinExistence type="predicted"/>
<dbReference type="Pfam" id="PF08845">
    <property type="entry name" value="SymE_toxin"/>
    <property type="match status" value="1"/>
</dbReference>
<comment type="caution">
    <text evidence="2">The sequence shown here is derived from an EMBL/GenBank/DDBJ whole genome shotgun (WGS) entry which is preliminary data.</text>
</comment>
<gene>
    <name evidence="2" type="ORF">EQG79_09450</name>
</gene>
<name>A0A4Q2ULI8_9BACT</name>
<accession>A0A4Q2ULI8</accession>
<dbReference type="GO" id="GO:0003723">
    <property type="term" value="F:RNA binding"/>
    <property type="evidence" value="ECO:0007669"/>
    <property type="project" value="InterPro"/>
</dbReference>
<organism evidence="2 3">
    <name type="scientific">Spirosoma sordidisoli</name>
    <dbReference type="NCBI Taxonomy" id="2502893"/>
    <lineage>
        <taxon>Bacteria</taxon>
        <taxon>Pseudomonadati</taxon>
        <taxon>Bacteroidota</taxon>
        <taxon>Cytophagia</taxon>
        <taxon>Cytophagales</taxon>
        <taxon>Cytophagaceae</taxon>
        <taxon>Spirosoma</taxon>
    </lineage>
</organism>
<dbReference type="GO" id="GO:0005737">
    <property type="term" value="C:cytoplasm"/>
    <property type="evidence" value="ECO:0007669"/>
    <property type="project" value="InterPro"/>
</dbReference>
<dbReference type="GO" id="GO:0016788">
    <property type="term" value="F:hydrolase activity, acting on ester bonds"/>
    <property type="evidence" value="ECO:0007669"/>
    <property type="project" value="InterPro"/>
</dbReference>
<sequence>MTRTKKIQSRCKVSGRLGQRVTTITPLLELSGDWFRAAGFTPGQLASITVCEGVITIVAQ</sequence>
<keyword evidence="3" id="KW-1185">Reference proteome</keyword>
<dbReference type="EMBL" id="SBLB01000002">
    <property type="protein sequence ID" value="RYC70086.1"/>
    <property type="molecule type" value="Genomic_DNA"/>
</dbReference>
<reference evidence="2 3" key="1">
    <citation type="submission" date="2019-01" db="EMBL/GenBank/DDBJ databases">
        <title>Spirosoma flava sp. nov., a propanil-degrading bacterium isolated from herbicide-contaminated soil.</title>
        <authorList>
            <person name="Zhang L."/>
            <person name="Jiang J.-D."/>
        </authorList>
    </citation>
    <scope>NUCLEOTIDE SEQUENCE [LARGE SCALE GENOMIC DNA]</scope>
    <source>
        <strain evidence="2 3">TY50</strain>
    </source>
</reference>
<dbReference type="Proteomes" id="UP000290407">
    <property type="component" value="Unassembled WGS sequence"/>
</dbReference>
<dbReference type="InterPro" id="IPR014944">
    <property type="entry name" value="Toxin_SymE-like"/>
</dbReference>
<dbReference type="GO" id="GO:0016070">
    <property type="term" value="P:RNA metabolic process"/>
    <property type="evidence" value="ECO:0007669"/>
    <property type="project" value="InterPro"/>
</dbReference>
<evidence type="ECO:0000313" key="2">
    <source>
        <dbReference type="EMBL" id="RYC70086.1"/>
    </source>
</evidence>